<dbReference type="Proteomes" id="UP001152320">
    <property type="component" value="Chromosome 7"/>
</dbReference>
<organism evidence="4 5">
    <name type="scientific">Holothuria leucospilota</name>
    <name type="common">Black long sea cucumber</name>
    <name type="synonym">Mertensiothuria leucospilota</name>
    <dbReference type="NCBI Taxonomy" id="206669"/>
    <lineage>
        <taxon>Eukaryota</taxon>
        <taxon>Metazoa</taxon>
        <taxon>Echinodermata</taxon>
        <taxon>Eleutherozoa</taxon>
        <taxon>Echinozoa</taxon>
        <taxon>Holothuroidea</taxon>
        <taxon>Aspidochirotacea</taxon>
        <taxon>Aspidochirotida</taxon>
        <taxon>Holothuriidae</taxon>
        <taxon>Holothuria</taxon>
    </lineage>
</organism>
<evidence type="ECO:0000256" key="1">
    <source>
        <dbReference type="ARBA" id="ARBA00007527"/>
    </source>
</evidence>
<dbReference type="Pfam" id="PF03265">
    <property type="entry name" value="DNase_II"/>
    <property type="match status" value="1"/>
</dbReference>
<comment type="similarity">
    <text evidence="1">Belongs to the DNase II family.</text>
</comment>
<keyword evidence="3" id="KW-1133">Transmembrane helix</keyword>
<accession>A0A9Q1HBC7</accession>
<dbReference type="InterPro" id="IPR004947">
    <property type="entry name" value="DNase_II"/>
</dbReference>
<keyword evidence="2" id="KW-0378">Hydrolase</keyword>
<dbReference type="AlphaFoldDB" id="A0A9Q1HBC7"/>
<protein>
    <submittedName>
        <fullName evidence="4">Cell death-related nuclease 6</fullName>
    </submittedName>
</protein>
<dbReference type="PANTHER" id="PTHR10858:SF23">
    <property type="entry name" value="DEOXYRIBONUCLEASE II"/>
    <property type="match status" value="1"/>
</dbReference>
<reference evidence="4" key="1">
    <citation type="submission" date="2021-10" db="EMBL/GenBank/DDBJ databases">
        <title>Tropical sea cucumber genome reveals ecological adaptation and Cuvierian tubules defense mechanism.</title>
        <authorList>
            <person name="Chen T."/>
        </authorList>
    </citation>
    <scope>NUCLEOTIDE SEQUENCE</scope>
    <source>
        <strain evidence="4">Nanhai2018</strain>
        <tissue evidence="4">Muscle</tissue>
    </source>
</reference>
<feature type="transmembrane region" description="Helical" evidence="3">
    <location>
        <begin position="21"/>
        <end position="44"/>
    </location>
</feature>
<name>A0A9Q1HBC7_HOLLE</name>
<evidence type="ECO:0000313" key="4">
    <source>
        <dbReference type="EMBL" id="KAJ8039061.1"/>
    </source>
</evidence>
<gene>
    <name evidence="4" type="ORF">HOLleu_16652</name>
</gene>
<dbReference type="EMBL" id="JAIZAY010000007">
    <property type="protein sequence ID" value="KAJ8039061.1"/>
    <property type="molecule type" value="Genomic_DNA"/>
</dbReference>
<sequence length="129" mass="14947">MENRLYRHNNVPYQQGEEVTMLRTTVVIELCLLLIVCEVVYIAGVTCKDANGNNVDWYYVYKLPKIPNNPHSLIKKGVAFYYLDNNQQTFRLSDTSMEEEDSHPVAETLQQIYDQHETVTFSVVLLDSL</sequence>
<comment type="caution">
    <text evidence="4">The sequence shown here is derived from an EMBL/GenBank/DDBJ whole genome shotgun (WGS) entry which is preliminary data.</text>
</comment>
<dbReference type="OrthoDB" id="10261598at2759"/>
<evidence type="ECO:0000256" key="2">
    <source>
        <dbReference type="ARBA" id="ARBA00022801"/>
    </source>
</evidence>
<proteinExistence type="inferred from homology"/>
<dbReference type="GO" id="GO:0004531">
    <property type="term" value="F:deoxyribonuclease II activity"/>
    <property type="evidence" value="ECO:0007669"/>
    <property type="project" value="InterPro"/>
</dbReference>
<keyword evidence="3" id="KW-0812">Transmembrane</keyword>
<evidence type="ECO:0000256" key="3">
    <source>
        <dbReference type="SAM" id="Phobius"/>
    </source>
</evidence>
<keyword evidence="3" id="KW-0472">Membrane</keyword>
<keyword evidence="5" id="KW-1185">Reference proteome</keyword>
<evidence type="ECO:0000313" key="5">
    <source>
        <dbReference type="Proteomes" id="UP001152320"/>
    </source>
</evidence>
<dbReference type="PANTHER" id="PTHR10858">
    <property type="entry name" value="DEOXYRIBONUCLEASE II"/>
    <property type="match status" value="1"/>
</dbReference>
<dbReference type="GO" id="GO:0006309">
    <property type="term" value="P:apoptotic DNA fragmentation"/>
    <property type="evidence" value="ECO:0007669"/>
    <property type="project" value="TreeGrafter"/>
</dbReference>